<dbReference type="InterPro" id="IPR004111">
    <property type="entry name" value="Repressor_TetR_C"/>
</dbReference>
<keyword evidence="3" id="KW-0804">Transcription</keyword>
<organism evidence="7 8">
    <name type="scientific">Pseudomonas fluorescens</name>
    <dbReference type="NCBI Taxonomy" id="294"/>
    <lineage>
        <taxon>Bacteria</taxon>
        <taxon>Pseudomonadati</taxon>
        <taxon>Pseudomonadota</taxon>
        <taxon>Gammaproteobacteria</taxon>
        <taxon>Pseudomonadales</taxon>
        <taxon>Pseudomonadaceae</taxon>
        <taxon>Pseudomonas</taxon>
    </lineage>
</organism>
<dbReference type="EMBL" id="CABVJF010000019">
    <property type="protein sequence ID" value="VVQ17691.1"/>
    <property type="molecule type" value="Genomic_DNA"/>
</dbReference>
<dbReference type="SUPFAM" id="SSF48498">
    <property type="entry name" value="Tetracyclin repressor-like, C-terminal domain"/>
    <property type="match status" value="1"/>
</dbReference>
<reference evidence="7 8" key="1">
    <citation type="submission" date="2019-09" db="EMBL/GenBank/DDBJ databases">
        <authorList>
            <person name="Chandra G."/>
            <person name="Truman W A."/>
        </authorList>
    </citation>
    <scope>NUCLEOTIDE SEQUENCE [LARGE SCALE GENOMIC DNA]</scope>
    <source>
        <strain evidence="7">PS928</strain>
    </source>
</reference>
<dbReference type="GO" id="GO:0045892">
    <property type="term" value="P:negative regulation of DNA-templated transcription"/>
    <property type="evidence" value="ECO:0007669"/>
    <property type="project" value="InterPro"/>
</dbReference>
<keyword evidence="1" id="KW-0805">Transcription regulation</keyword>
<evidence type="ECO:0000313" key="7">
    <source>
        <dbReference type="EMBL" id="VVQ17691.1"/>
    </source>
</evidence>
<evidence type="ECO:0000256" key="1">
    <source>
        <dbReference type="ARBA" id="ARBA00023015"/>
    </source>
</evidence>
<evidence type="ECO:0000256" key="2">
    <source>
        <dbReference type="ARBA" id="ARBA00023125"/>
    </source>
</evidence>
<proteinExistence type="predicted"/>
<accession>A0A5E7V1Y3</accession>
<dbReference type="Gene3D" id="1.10.10.60">
    <property type="entry name" value="Homeodomain-like"/>
    <property type="match status" value="1"/>
</dbReference>
<name>A0A5E7V1Y3_PSEFL</name>
<dbReference type="InterPro" id="IPR001647">
    <property type="entry name" value="HTH_TetR"/>
</dbReference>
<dbReference type="Proteomes" id="UP000381378">
    <property type="component" value="Unassembled WGS sequence"/>
</dbReference>
<keyword evidence="2 4" id="KW-0238">DNA-binding</keyword>
<evidence type="ECO:0000256" key="3">
    <source>
        <dbReference type="ARBA" id="ARBA00023163"/>
    </source>
</evidence>
<feature type="DNA-binding region" description="H-T-H motif" evidence="4">
    <location>
        <begin position="46"/>
        <end position="65"/>
    </location>
</feature>
<evidence type="ECO:0000256" key="4">
    <source>
        <dbReference type="PROSITE-ProRule" id="PRU00335"/>
    </source>
</evidence>
<dbReference type="Pfam" id="PF00440">
    <property type="entry name" value="TetR_N"/>
    <property type="match status" value="1"/>
</dbReference>
<dbReference type="Gene3D" id="1.10.357.10">
    <property type="entry name" value="Tetracycline Repressor, domain 2"/>
    <property type="match status" value="1"/>
</dbReference>
<feature type="region of interest" description="Disordered" evidence="5">
    <location>
        <begin position="1"/>
        <end position="22"/>
    </location>
</feature>
<dbReference type="RefSeq" id="WP_150787339.1">
    <property type="nucleotide sequence ID" value="NZ_CABVJF010000019.1"/>
</dbReference>
<dbReference type="InterPro" id="IPR036271">
    <property type="entry name" value="Tet_transcr_reg_TetR-rel_C_sf"/>
</dbReference>
<gene>
    <name evidence="7" type="ORF">PS928_04567</name>
</gene>
<feature type="domain" description="HTH tetR-type" evidence="6">
    <location>
        <begin position="23"/>
        <end position="83"/>
    </location>
</feature>
<evidence type="ECO:0000259" key="6">
    <source>
        <dbReference type="PROSITE" id="PS50977"/>
    </source>
</evidence>
<dbReference type="AlphaFoldDB" id="A0A5E7V1Y3"/>
<dbReference type="OrthoDB" id="4541465at2"/>
<protein>
    <recommendedName>
        <fullName evidence="6">HTH tetR-type domain-containing protein</fullName>
    </recommendedName>
</protein>
<sequence length="247" mass="27340">MTSKSENPRGRRKKSAGDNPKNVLNKETIVTAALDLIDKDGLEKFSLRHLATALGAYPTAIYWYVASRELLLAEVLNKVLSHSAPVQQAHWQDYLREAMANCRNAVRRHPNIAPLLGAQLFSNTNSDFLLAEGSLAALQQAGFSGPSLAGAYNTFIAALAGFTTQEFAPLPENTAAWQDQVQERLGQIDPQEHPNLAGNLDQLRNRSFMLRWQNGVHVSMDESFEFYTETVIAGLETMAVRSSARRL</sequence>
<dbReference type="SUPFAM" id="SSF46689">
    <property type="entry name" value="Homeodomain-like"/>
    <property type="match status" value="1"/>
</dbReference>
<dbReference type="Pfam" id="PF02909">
    <property type="entry name" value="TetR_C_1"/>
    <property type="match status" value="1"/>
</dbReference>
<evidence type="ECO:0000313" key="8">
    <source>
        <dbReference type="Proteomes" id="UP000381378"/>
    </source>
</evidence>
<dbReference type="PROSITE" id="PS50977">
    <property type="entry name" value="HTH_TETR_2"/>
    <property type="match status" value="1"/>
</dbReference>
<dbReference type="InterPro" id="IPR009057">
    <property type="entry name" value="Homeodomain-like_sf"/>
</dbReference>
<evidence type="ECO:0000256" key="5">
    <source>
        <dbReference type="SAM" id="MobiDB-lite"/>
    </source>
</evidence>
<dbReference type="GO" id="GO:0003677">
    <property type="term" value="F:DNA binding"/>
    <property type="evidence" value="ECO:0007669"/>
    <property type="project" value="UniProtKB-UniRule"/>
</dbReference>